<gene>
    <name evidence="1" type="primary">Dsec\GM12658</name>
    <name evidence="1" type="ORF">Dsec_GM12658</name>
</gene>
<evidence type="ECO:0000313" key="2">
    <source>
        <dbReference type="Proteomes" id="UP000001292"/>
    </source>
</evidence>
<dbReference type="KEGG" id="dse:6612449"/>
<proteinExistence type="predicted"/>
<accession>B4I0T5</accession>
<reference evidence="1 2" key="1">
    <citation type="journal article" date="2007" name="Nature">
        <title>Evolution of genes and genomes on the Drosophila phylogeny.</title>
        <authorList>
            <consortium name="Drosophila 12 Genomes Consortium"/>
            <person name="Clark A.G."/>
            <person name="Eisen M.B."/>
            <person name="Smith D.R."/>
            <person name="Bergman C.M."/>
            <person name="Oliver B."/>
            <person name="Markow T.A."/>
            <person name="Kaufman T.C."/>
            <person name="Kellis M."/>
            <person name="Gelbart W."/>
            <person name="Iyer V.N."/>
            <person name="Pollard D.A."/>
            <person name="Sackton T.B."/>
            <person name="Larracuente A.M."/>
            <person name="Singh N.D."/>
            <person name="Abad J.P."/>
            <person name="Abt D.N."/>
            <person name="Adryan B."/>
            <person name="Aguade M."/>
            <person name="Akashi H."/>
            <person name="Anderson W.W."/>
            <person name="Aquadro C.F."/>
            <person name="Ardell D.H."/>
            <person name="Arguello R."/>
            <person name="Artieri C.G."/>
            <person name="Barbash D.A."/>
            <person name="Barker D."/>
            <person name="Barsanti P."/>
            <person name="Batterham P."/>
            <person name="Batzoglou S."/>
            <person name="Begun D."/>
            <person name="Bhutkar A."/>
            <person name="Blanco E."/>
            <person name="Bosak S.A."/>
            <person name="Bradley R.K."/>
            <person name="Brand A.D."/>
            <person name="Brent M.R."/>
            <person name="Brooks A.N."/>
            <person name="Brown R.H."/>
            <person name="Butlin R.K."/>
            <person name="Caggese C."/>
            <person name="Calvi B.R."/>
            <person name="Bernardo de Carvalho A."/>
            <person name="Caspi A."/>
            <person name="Castrezana S."/>
            <person name="Celniker S.E."/>
            <person name="Chang J.L."/>
            <person name="Chapple C."/>
            <person name="Chatterji S."/>
            <person name="Chinwalla A."/>
            <person name="Civetta A."/>
            <person name="Clifton S.W."/>
            <person name="Comeron J.M."/>
            <person name="Costello J.C."/>
            <person name="Coyne J.A."/>
            <person name="Daub J."/>
            <person name="David R.G."/>
            <person name="Delcher A.L."/>
            <person name="Delehaunty K."/>
            <person name="Do C.B."/>
            <person name="Ebling H."/>
            <person name="Edwards K."/>
            <person name="Eickbush T."/>
            <person name="Evans J.D."/>
            <person name="Filipski A."/>
            <person name="Findeiss S."/>
            <person name="Freyhult E."/>
            <person name="Fulton L."/>
            <person name="Fulton R."/>
            <person name="Garcia A.C."/>
            <person name="Gardiner A."/>
            <person name="Garfield D.A."/>
            <person name="Garvin B.E."/>
            <person name="Gibson G."/>
            <person name="Gilbert D."/>
            <person name="Gnerre S."/>
            <person name="Godfrey J."/>
            <person name="Good R."/>
            <person name="Gotea V."/>
            <person name="Gravely B."/>
            <person name="Greenberg A.J."/>
            <person name="Griffiths-Jones S."/>
            <person name="Gross S."/>
            <person name="Guigo R."/>
            <person name="Gustafson E.A."/>
            <person name="Haerty W."/>
            <person name="Hahn M.W."/>
            <person name="Halligan D.L."/>
            <person name="Halpern A.L."/>
            <person name="Halter G.M."/>
            <person name="Han M.V."/>
            <person name="Heger A."/>
            <person name="Hillier L."/>
            <person name="Hinrichs A.S."/>
            <person name="Holmes I."/>
            <person name="Hoskins R.A."/>
            <person name="Hubisz M.J."/>
            <person name="Hultmark D."/>
            <person name="Huntley M.A."/>
            <person name="Jaffe D.B."/>
            <person name="Jagadeeshan S."/>
            <person name="Jeck W.R."/>
            <person name="Johnson J."/>
            <person name="Jones C.D."/>
            <person name="Jordan W.C."/>
            <person name="Karpen G.H."/>
            <person name="Kataoka E."/>
            <person name="Keightley P.D."/>
            <person name="Kheradpour P."/>
            <person name="Kirkness E.F."/>
            <person name="Koerich L.B."/>
            <person name="Kristiansen K."/>
            <person name="Kudrna D."/>
            <person name="Kulathinal R.J."/>
            <person name="Kumar S."/>
            <person name="Kwok R."/>
            <person name="Lander E."/>
            <person name="Langley C.H."/>
            <person name="Lapoint R."/>
            <person name="Lazzaro B.P."/>
            <person name="Lee S.J."/>
            <person name="Levesque L."/>
            <person name="Li R."/>
            <person name="Lin C.F."/>
            <person name="Lin M.F."/>
            <person name="Lindblad-Toh K."/>
            <person name="Llopart A."/>
            <person name="Long M."/>
            <person name="Low L."/>
            <person name="Lozovsky E."/>
            <person name="Lu J."/>
            <person name="Luo M."/>
            <person name="Machado C.A."/>
            <person name="Makalowski W."/>
            <person name="Marzo M."/>
            <person name="Matsuda M."/>
            <person name="Matzkin L."/>
            <person name="McAllister B."/>
            <person name="McBride C.S."/>
            <person name="McKernan B."/>
            <person name="McKernan K."/>
            <person name="Mendez-Lago M."/>
            <person name="Minx P."/>
            <person name="Mollenhauer M.U."/>
            <person name="Montooth K."/>
            <person name="Mount S.M."/>
            <person name="Mu X."/>
            <person name="Myers E."/>
            <person name="Negre B."/>
            <person name="Newfeld S."/>
            <person name="Nielsen R."/>
            <person name="Noor M.A."/>
            <person name="O'Grady P."/>
            <person name="Pachter L."/>
            <person name="Papaceit M."/>
            <person name="Parisi M.J."/>
            <person name="Parisi M."/>
            <person name="Parts L."/>
            <person name="Pedersen J.S."/>
            <person name="Pesole G."/>
            <person name="Phillippy A.M."/>
            <person name="Ponting C.P."/>
            <person name="Pop M."/>
            <person name="Porcelli D."/>
            <person name="Powell J.R."/>
            <person name="Prohaska S."/>
            <person name="Pruitt K."/>
            <person name="Puig M."/>
            <person name="Quesneville H."/>
            <person name="Ram K.R."/>
            <person name="Rand D."/>
            <person name="Rasmussen M.D."/>
            <person name="Reed L.K."/>
            <person name="Reenan R."/>
            <person name="Reily A."/>
            <person name="Remington K.A."/>
            <person name="Rieger T.T."/>
            <person name="Ritchie M.G."/>
            <person name="Robin C."/>
            <person name="Rogers Y.H."/>
            <person name="Rohde C."/>
            <person name="Rozas J."/>
            <person name="Rubenfield M.J."/>
            <person name="Ruiz A."/>
            <person name="Russo S."/>
            <person name="Salzberg S.L."/>
            <person name="Sanchez-Gracia A."/>
            <person name="Saranga D.J."/>
            <person name="Sato H."/>
            <person name="Schaeffer S.W."/>
            <person name="Schatz M.C."/>
            <person name="Schlenke T."/>
            <person name="Schwartz R."/>
            <person name="Segarra C."/>
            <person name="Singh R.S."/>
            <person name="Sirot L."/>
            <person name="Sirota M."/>
            <person name="Sisneros N.B."/>
            <person name="Smith C.D."/>
            <person name="Smith T.F."/>
            <person name="Spieth J."/>
            <person name="Stage D.E."/>
            <person name="Stark A."/>
            <person name="Stephan W."/>
            <person name="Strausberg R.L."/>
            <person name="Strempel S."/>
            <person name="Sturgill D."/>
            <person name="Sutton G."/>
            <person name="Sutton G.G."/>
            <person name="Tao W."/>
            <person name="Teichmann S."/>
            <person name="Tobari Y.N."/>
            <person name="Tomimura Y."/>
            <person name="Tsolas J.M."/>
            <person name="Valente V.L."/>
            <person name="Venter E."/>
            <person name="Venter J.C."/>
            <person name="Vicario S."/>
            <person name="Vieira F.G."/>
            <person name="Vilella A.J."/>
            <person name="Villasante A."/>
            <person name="Walenz B."/>
            <person name="Wang J."/>
            <person name="Wasserman M."/>
            <person name="Watts T."/>
            <person name="Wilson D."/>
            <person name="Wilson R.K."/>
            <person name="Wing R.A."/>
            <person name="Wolfner M.F."/>
            <person name="Wong A."/>
            <person name="Wong G.K."/>
            <person name="Wu C.I."/>
            <person name="Wu G."/>
            <person name="Yamamoto D."/>
            <person name="Yang H.P."/>
            <person name="Yang S.P."/>
            <person name="Yorke J.A."/>
            <person name="Yoshida K."/>
            <person name="Zdobnov E."/>
            <person name="Zhang P."/>
            <person name="Zhang Y."/>
            <person name="Zimin A.V."/>
            <person name="Baldwin J."/>
            <person name="Abdouelleil A."/>
            <person name="Abdulkadir J."/>
            <person name="Abebe A."/>
            <person name="Abera B."/>
            <person name="Abreu J."/>
            <person name="Acer S.C."/>
            <person name="Aftuck L."/>
            <person name="Alexander A."/>
            <person name="An P."/>
            <person name="Anderson E."/>
            <person name="Anderson S."/>
            <person name="Arachi H."/>
            <person name="Azer M."/>
            <person name="Bachantsang P."/>
            <person name="Barry A."/>
            <person name="Bayul T."/>
            <person name="Berlin A."/>
            <person name="Bessette D."/>
            <person name="Bloom T."/>
            <person name="Blye J."/>
            <person name="Boguslavskiy L."/>
            <person name="Bonnet C."/>
            <person name="Boukhgalter B."/>
            <person name="Bourzgui I."/>
            <person name="Brown A."/>
            <person name="Cahill P."/>
            <person name="Channer S."/>
            <person name="Cheshatsang Y."/>
            <person name="Chuda L."/>
            <person name="Citroen M."/>
            <person name="Collymore A."/>
            <person name="Cooke P."/>
            <person name="Costello M."/>
            <person name="D'Aco K."/>
            <person name="Daza R."/>
            <person name="De Haan G."/>
            <person name="DeGray S."/>
            <person name="DeMaso C."/>
            <person name="Dhargay N."/>
            <person name="Dooley K."/>
            <person name="Dooley E."/>
            <person name="Doricent M."/>
            <person name="Dorje P."/>
            <person name="Dorjee K."/>
            <person name="Dupes A."/>
            <person name="Elong R."/>
            <person name="Falk J."/>
            <person name="Farina A."/>
            <person name="Faro S."/>
            <person name="Ferguson D."/>
            <person name="Fisher S."/>
            <person name="Foley C.D."/>
            <person name="Franke A."/>
            <person name="Friedrich D."/>
            <person name="Gadbois L."/>
            <person name="Gearin G."/>
            <person name="Gearin C.R."/>
            <person name="Giannoukos G."/>
            <person name="Goode T."/>
            <person name="Graham J."/>
            <person name="Grandbois E."/>
            <person name="Grewal S."/>
            <person name="Gyaltsen K."/>
            <person name="Hafez N."/>
            <person name="Hagos B."/>
            <person name="Hall J."/>
            <person name="Henson C."/>
            <person name="Hollinger A."/>
            <person name="Honan T."/>
            <person name="Huard M.D."/>
            <person name="Hughes L."/>
            <person name="Hurhula B."/>
            <person name="Husby M.E."/>
            <person name="Kamat A."/>
            <person name="Kanga B."/>
            <person name="Kashin S."/>
            <person name="Khazanovich D."/>
            <person name="Kisner P."/>
            <person name="Lance K."/>
            <person name="Lara M."/>
            <person name="Lee W."/>
            <person name="Lennon N."/>
            <person name="Letendre F."/>
            <person name="LeVine R."/>
            <person name="Lipovsky A."/>
            <person name="Liu X."/>
            <person name="Liu J."/>
            <person name="Liu S."/>
            <person name="Lokyitsang T."/>
            <person name="Lokyitsang Y."/>
            <person name="Lubonja R."/>
            <person name="Lui A."/>
            <person name="MacDonald P."/>
            <person name="Magnisalis V."/>
            <person name="Maru K."/>
            <person name="Matthews C."/>
            <person name="McCusker W."/>
            <person name="McDonough S."/>
            <person name="Mehta T."/>
            <person name="Meldrim J."/>
            <person name="Meneus L."/>
            <person name="Mihai O."/>
            <person name="Mihalev A."/>
            <person name="Mihova T."/>
            <person name="Mittelman R."/>
            <person name="Mlenga V."/>
            <person name="Montmayeur A."/>
            <person name="Mulrain L."/>
            <person name="Navidi A."/>
            <person name="Naylor J."/>
            <person name="Negash T."/>
            <person name="Nguyen T."/>
            <person name="Nguyen N."/>
            <person name="Nicol R."/>
            <person name="Norbu C."/>
            <person name="Norbu N."/>
            <person name="Novod N."/>
            <person name="O'Neill B."/>
            <person name="Osman S."/>
            <person name="Markiewicz E."/>
            <person name="Oyono O.L."/>
            <person name="Patti C."/>
            <person name="Phunkhang P."/>
            <person name="Pierre F."/>
            <person name="Priest M."/>
            <person name="Raghuraman S."/>
            <person name="Rege F."/>
            <person name="Reyes R."/>
            <person name="Rise C."/>
            <person name="Rogov P."/>
            <person name="Ross K."/>
            <person name="Ryan E."/>
            <person name="Settipalli S."/>
            <person name="Shea T."/>
            <person name="Sherpa N."/>
            <person name="Shi L."/>
            <person name="Shih D."/>
            <person name="Sparrow T."/>
            <person name="Spaulding J."/>
            <person name="Stalker J."/>
            <person name="Stange-Thomann N."/>
            <person name="Stavropoulos S."/>
            <person name="Stone C."/>
            <person name="Strader C."/>
            <person name="Tesfaye S."/>
            <person name="Thomson T."/>
            <person name="Thoulutsang Y."/>
            <person name="Thoulutsang D."/>
            <person name="Topham K."/>
            <person name="Topping I."/>
            <person name="Tsamla T."/>
            <person name="Vassiliev H."/>
            <person name="Vo A."/>
            <person name="Wangchuk T."/>
            <person name="Wangdi T."/>
            <person name="Weiand M."/>
            <person name="Wilkinson J."/>
            <person name="Wilson A."/>
            <person name="Yadav S."/>
            <person name="Young G."/>
            <person name="Yu Q."/>
            <person name="Zembek L."/>
            <person name="Zhong D."/>
            <person name="Zimmer A."/>
            <person name="Zwirko Z."/>
            <person name="Jaffe D.B."/>
            <person name="Alvarez P."/>
            <person name="Brockman W."/>
            <person name="Butler J."/>
            <person name="Chin C."/>
            <person name="Gnerre S."/>
            <person name="Grabherr M."/>
            <person name="Kleber M."/>
            <person name="Mauceli E."/>
            <person name="MacCallum I."/>
        </authorList>
    </citation>
    <scope>NUCLEOTIDE SEQUENCE [LARGE SCALE GENOMIC DNA]</scope>
    <source>
        <strain evidence="2">Rob3c / Tucson 14021-0248.25</strain>
    </source>
</reference>
<protein>
    <submittedName>
        <fullName evidence="1">GM12658</fullName>
    </submittedName>
</protein>
<dbReference type="EMBL" id="CH480819">
    <property type="protein sequence ID" value="EDW53116.1"/>
    <property type="molecule type" value="Genomic_DNA"/>
</dbReference>
<name>B4I0T5_DROSE</name>
<dbReference type="STRING" id="7238.B4I0T5"/>
<keyword evidence="2" id="KW-1185">Reference proteome</keyword>
<sequence length="350" mass="39757">MDKVKMKLSNDGEPRDYPLDEDFHLLRNLGDCHKANLADIDVIARTTTKCQLAGDPIISTGYQRIVTSLDRAPVDEETDSQEEEMELLPYGMGEEGITTDEETKTLIAIQGLDEILKRIDILRSQLRRNLQLEDMSQPSESAGGIQSPCQWPECEANRRIRCIQTFPRHHIPVPTKPNSCAATMRSGNMLRSLGETWTCLERRIADIRGQNLVHLAWTEECANDLSNCQRRHRSLAAVKLTKKMALLVTKTNMSSGFRYSRRYLRHALIARHINDFRYEIAELKVLSEEIFSEIDGRLDQIKMKAERFGVVFSTTPRQSHLIAEGTGNTELTELTDATEAFTVPRSTNPK</sequence>
<organism evidence="2">
    <name type="scientific">Drosophila sechellia</name>
    <name type="common">Fruit fly</name>
    <dbReference type="NCBI Taxonomy" id="7238"/>
    <lineage>
        <taxon>Eukaryota</taxon>
        <taxon>Metazoa</taxon>
        <taxon>Ecdysozoa</taxon>
        <taxon>Arthropoda</taxon>
        <taxon>Hexapoda</taxon>
        <taxon>Insecta</taxon>
        <taxon>Pterygota</taxon>
        <taxon>Neoptera</taxon>
        <taxon>Endopterygota</taxon>
        <taxon>Diptera</taxon>
        <taxon>Brachycera</taxon>
        <taxon>Muscomorpha</taxon>
        <taxon>Ephydroidea</taxon>
        <taxon>Drosophilidae</taxon>
        <taxon>Drosophila</taxon>
        <taxon>Sophophora</taxon>
    </lineage>
</organism>
<dbReference type="PhylomeDB" id="B4I0T5"/>
<dbReference type="AlphaFoldDB" id="B4I0T5"/>
<evidence type="ECO:0000313" key="1">
    <source>
        <dbReference type="EMBL" id="EDW53116.1"/>
    </source>
</evidence>
<dbReference type="HOGENOM" id="CLU_960665_0_0_1"/>
<dbReference type="OMA" id="CIQRAQH"/>
<dbReference type="Proteomes" id="UP000001292">
    <property type="component" value="Unassembled WGS sequence"/>
</dbReference>